<evidence type="ECO:0000313" key="3">
    <source>
        <dbReference type="EMBL" id="KAJ7960248.1"/>
    </source>
</evidence>
<feature type="signal peptide" evidence="2">
    <location>
        <begin position="1"/>
        <end position="17"/>
    </location>
</feature>
<organism evidence="3 4">
    <name type="scientific">Quillaja saponaria</name>
    <name type="common">Soap bark tree</name>
    <dbReference type="NCBI Taxonomy" id="32244"/>
    <lineage>
        <taxon>Eukaryota</taxon>
        <taxon>Viridiplantae</taxon>
        <taxon>Streptophyta</taxon>
        <taxon>Embryophyta</taxon>
        <taxon>Tracheophyta</taxon>
        <taxon>Spermatophyta</taxon>
        <taxon>Magnoliopsida</taxon>
        <taxon>eudicotyledons</taxon>
        <taxon>Gunneridae</taxon>
        <taxon>Pentapetalae</taxon>
        <taxon>rosids</taxon>
        <taxon>fabids</taxon>
        <taxon>Fabales</taxon>
        <taxon>Quillajaceae</taxon>
        <taxon>Quillaja</taxon>
    </lineage>
</organism>
<evidence type="ECO:0000256" key="2">
    <source>
        <dbReference type="SAM" id="SignalP"/>
    </source>
</evidence>
<feature type="compositionally biased region" description="Polar residues" evidence="1">
    <location>
        <begin position="51"/>
        <end position="66"/>
    </location>
</feature>
<keyword evidence="2" id="KW-0732">Signal</keyword>
<protein>
    <submittedName>
        <fullName evidence="3">Transmembrane protein</fullName>
    </submittedName>
</protein>
<name>A0AAD7LLM6_QUISA</name>
<dbReference type="PANTHER" id="PTHR34947:SF3">
    <property type="entry name" value="TRANSMEMBRANE PROTEIN"/>
    <property type="match status" value="1"/>
</dbReference>
<reference evidence="3" key="1">
    <citation type="journal article" date="2023" name="Science">
        <title>Elucidation of the pathway for biosynthesis of saponin adjuvants from the soapbark tree.</title>
        <authorList>
            <person name="Reed J."/>
            <person name="Orme A."/>
            <person name="El-Demerdash A."/>
            <person name="Owen C."/>
            <person name="Martin L.B.B."/>
            <person name="Misra R.C."/>
            <person name="Kikuchi S."/>
            <person name="Rejzek M."/>
            <person name="Martin A.C."/>
            <person name="Harkess A."/>
            <person name="Leebens-Mack J."/>
            <person name="Louveau T."/>
            <person name="Stephenson M.J."/>
            <person name="Osbourn A."/>
        </authorList>
    </citation>
    <scope>NUCLEOTIDE SEQUENCE</scope>
    <source>
        <strain evidence="3">S10</strain>
    </source>
</reference>
<accession>A0AAD7LLM6</accession>
<sequence>MFLLCNGLLVAIVKNSGLIGNASPISNQRDEHVMGNGDNLPSSVKVLETNTDQKSVEIQEQQNGLSITEDEDEGEDEGNRIAITYEHEDEDEYLLMLSTEELNKRCDDFIRKMKSGFI</sequence>
<keyword evidence="3" id="KW-0812">Transmembrane</keyword>
<dbReference type="Proteomes" id="UP001163823">
    <property type="component" value="Chromosome 8"/>
</dbReference>
<feature type="chain" id="PRO_5041966033" evidence="2">
    <location>
        <begin position="18"/>
        <end position="118"/>
    </location>
</feature>
<dbReference type="PANTHER" id="PTHR34947">
    <property type="entry name" value="TRANSMEMBRANE PROTEIN"/>
    <property type="match status" value="1"/>
</dbReference>
<evidence type="ECO:0000256" key="1">
    <source>
        <dbReference type="SAM" id="MobiDB-lite"/>
    </source>
</evidence>
<dbReference type="EMBL" id="JARAOO010000008">
    <property type="protein sequence ID" value="KAJ7960248.1"/>
    <property type="molecule type" value="Genomic_DNA"/>
</dbReference>
<comment type="caution">
    <text evidence="3">The sequence shown here is derived from an EMBL/GenBank/DDBJ whole genome shotgun (WGS) entry which is preliminary data.</text>
</comment>
<proteinExistence type="predicted"/>
<evidence type="ECO:0000313" key="4">
    <source>
        <dbReference type="Proteomes" id="UP001163823"/>
    </source>
</evidence>
<gene>
    <name evidence="3" type="ORF">O6P43_020718</name>
</gene>
<feature type="region of interest" description="Disordered" evidence="1">
    <location>
        <begin position="51"/>
        <end position="79"/>
    </location>
</feature>
<keyword evidence="4" id="KW-1185">Reference proteome</keyword>
<dbReference type="KEGG" id="qsa:O6P43_020718"/>
<keyword evidence="3" id="KW-0472">Membrane</keyword>
<dbReference type="AlphaFoldDB" id="A0AAD7LLM6"/>